<dbReference type="InterPro" id="IPR043136">
    <property type="entry name" value="B30.2/SPRY_sf"/>
</dbReference>
<dbReference type="PROSITE" id="PS50188">
    <property type="entry name" value="B302_SPRY"/>
    <property type="match status" value="1"/>
</dbReference>
<dbReference type="SMART" id="SM01288">
    <property type="entry name" value="FISNA"/>
    <property type="match status" value="1"/>
</dbReference>
<keyword evidence="11" id="KW-1185">Reference proteome</keyword>
<dbReference type="Ensembl" id="ENSPNAT00000051588.1">
    <property type="protein sequence ID" value="ENSPNAP00000039896.1"/>
    <property type="gene ID" value="ENSPNAG00000022590.2"/>
</dbReference>
<evidence type="ECO:0000313" key="10">
    <source>
        <dbReference type="Ensembl" id="ENSPNAP00000039896.1"/>
    </source>
</evidence>
<dbReference type="CDD" id="cd16040">
    <property type="entry name" value="SPRY_PRY_SNTX"/>
    <property type="match status" value="1"/>
</dbReference>
<dbReference type="Pfam" id="PF17779">
    <property type="entry name" value="WHD_NOD2"/>
    <property type="match status" value="1"/>
</dbReference>
<reference evidence="10" key="3">
    <citation type="submission" date="2025-09" db="UniProtKB">
        <authorList>
            <consortium name="Ensembl"/>
        </authorList>
    </citation>
    <scope>IDENTIFICATION</scope>
</reference>
<evidence type="ECO:0000259" key="9">
    <source>
        <dbReference type="PROSITE" id="PS50837"/>
    </source>
</evidence>
<dbReference type="Pfam" id="PF13765">
    <property type="entry name" value="PRY"/>
    <property type="match status" value="1"/>
</dbReference>
<dbReference type="Gene3D" id="3.30.40.10">
    <property type="entry name" value="Zinc/RING finger domain, C3HC4 (zinc finger)"/>
    <property type="match status" value="1"/>
</dbReference>
<keyword evidence="4" id="KW-0677">Repeat</keyword>
<dbReference type="InterPro" id="IPR001870">
    <property type="entry name" value="B30.2/SPRY"/>
</dbReference>
<dbReference type="SMART" id="SM00449">
    <property type="entry name" value="SPRY"/>
    <property type="match status" value="1"/>
</dbReference>
<dbReference type="FunFam" id="2.60.120.920:FF:000037">
    <property type="entry name" value="Si:dkey-191j3.2"/>
    <property type="match status" value="1"/>
</dbReference>
<dbReference type="InterPro" id="IPR003877">
    <property type="entry name" value="SPRY_dom"/>
</dbReference>
<dbReference type="SMART" id="SM00369">
    <property type="entry name" value="LRR_TYP"/>
    <property type="match status" value="8"/>
</dbReference>
<dbReference type="CDD" id="cd00116">
    <property type="entry name" value="LRR_RI"/>
    <property type="match status" value="1"/>
</dbReference>
<dbReference type="PANTHER" id="PTHR24106">
    <property type="entry name" value="NACHT, LRR AND CARD DOMAINS-CONTAINING"/>
    <property type="match status" value="1"/>
</dbReference>
<dbReference type="Pfam" id="PF17776">
    <property type="entry name" value="NLRC4_HD2"/>
    <property type="match status" value="1"/>
</dbReference>
<comment type="subcellular location">
    <subcellularLocation>
        <location evidence="1">Cytoplasm</location>
    </subcellularLocation>
</comment>
<dbReference type="SUPFAM" id="SSF49899">
    <property type="entry name" value="Concanavalin A-like lectins/glucanases"/>
    <property type="match status" value="1"/>
</dbReference>
<evidence type="ECO:0000313" key="11">
    <source>
        <dbReference type="Proteomes" id="UP001501920"/>
    </source>
</evidence>
<dbReference type="FunFam" id="3.80.10.10:FF:000538">
    <property type="entry name" value="Si:ch211-127b6.2"/>
    <property type="match status" value="2"/>
</dbReference>
<reference evidence="10 11" key="1">
    <citation type="submission" date="2020-10" db="EMBL/GenBank/DDBJ databases">
        <title>Pygocentrus nattereri (red-bellied piranha) genome, fPygNat1, primary haplotype.</title>
        <authorList>
            <person name="Myers G."/>
            <person name="Meyer A."/>
            <person name="Karagic N."/>
            <person name="Pippel M."/>
            <person name="Winkler S."/>
            <person name="Tracey A."/>
            <person name="Wood J."/>
            <person name="Formenti G."/>
            <person name="Howe K."/>
            <person name="Fedrigo O."/>
            <person name="Jarvis E.D."/>
        </authorList>
    </citation>
    <scope>NUCLEOTIDE SEQUENCE [LARGE SCALE GENOMIC DNA]</scope>
</reference>
<dbReference type="InterPro" id="IPR032675">
    <property type="entry name" value="LRR_dom_sf"/>
</dbReference>
<dbReference type="Pfam" id="PF00622">
    <property type="entry name" value="SPRY"/>
    <property type="match status" value="1"/>
</dbReference>
<evidence type="ECO:0000256" key="2">
    <source>
        <dbReference type="ARBA" id="ARBA00022490"/>
    </source>
</evidence>
<dbReference type="InterPro" id="IPR003879">
    <property type="entry name" value="Butyrophylin_SPRY"/>
</dbReference>
<name>A0AAR2IQH4_PYGNA</name>
<evidence type="ECO:0000256" key="4">
    <source>
        <dbReference type="ARBA" id="ARBA00022737"/>
    </source>
</evidence>
<feature type="compositionally biased region" description="Polar residues" evidence="7">
    <location>
        <begin position="159"/>
        <end position="173"/>
    </location>
</feature>
<keyword evidence="5" id="KW-0547">Nucleotide-binding</keyword>
<dbReference type="InterPro" id="IPR027417">
    <property type="entry name" value="P-loop_NTPase"/>
</dbReference>
<dbReference type="GO" id="GO:0009966">
    <property type="term" value="P:regulation of signal transduction"/>
    <property type="evidence" value="ECO:0007669"/>
    <property type="project" value="UniProtKB-ARBA"/>
</dbReference>
<keyword evidence="3" id="KW-0433">Leucine-rich repeat</keyword>
<dbReference type="Gene3D" id="3.80.10.10">
    <property type="entry name" value="Ribonuclease Inhibitor"/>
    <property type="match status" value="5"/>
</dbReference>
<evidence type="ECO:0000256" key="1">
    <source>
        <dbReference type="ARBA" id="ARBA00004496"/>
    </source>
</evidence>
<dbReference type="Gene3D" id="2.60.120.920">
    <property type="match status" value="1"/>
</dbReference>
<dbReference type="FunFam" id="3.80.10.10:FF:000492">
    <property type="entry name" value="Si:dkey-16p6.1"/>
    <property type="match status" value="1"/>
</dbReference>
<dbReference type="SUPFAM" id="SSF57850">
    <property type="entry name" value="RING/U-box"/>
    <property type="match status" value="1"/>
</dbReference>
<dbReference type="Pfam" id="PF14484">
    <property type="entry name" value="FISNA"/>
    <property type="match status" value="1"/>
</dbReference>
<evidence type="ECO:0000256" key="3">
    <source>
        <dbReference type="ARBA" id="ARBA00022614"/>
    </source>
</evidence>
<reference evidence="10" key="2">
    <citation type="submission" date="2025-08" db="UniProtKB">
        <authorList>
            <consortium name="Ensembl"/>
        </authorList>
    </citation>
    <scope>IDENTIFICATION</scope>
</reference>
<organism evidence="10 11">
    <name type="scientific">Pygocentrus nattereri</name>
    <name type="common">Red-bellied piranha</name>
    <dbReference type="NCBI Taxonomy" id="42514"/>
    <lineage>
        <taxon>Eukaryota</taxon>
        <taxon>Metazoa</taxon>
        <taxon>Chordata</taxon>
        <taxon>Craniata</taxon>
        <taxon>Vertebrata</taxon>
        <taxon>Euteleostomi</taxon>
        <taxon>Actinopterygii</taxon>
        <taxon>Neopterygii</taxon>
        <taxon>Teleostei</taxon>
        <taxon>Ostariophysi</taxon>
        <taxon>Characiformes</taxon>
        <taxon>Characoidei</taxon>
        <taxon>Pygocentrus</taxon>
    </lineage>
</organism>
<dbReference type="Gene3D" id="3.40.50.300">
    <property type="entry name" value="P-loop containing nucleotide triphosphate hydrolases"/>
    <property type="match status" value="1"/>
</dbReference>
<evidence type="ECO:0000256" key="5">
    <source>
        <dbReference type="ARBA" id="ARBA00022741"/>
    </source>
</evidence>
<dbReference type="PROSITE" id="PS50837">
    <property type="entry name" value="NACHT"/>
    <property type="match status" value="1"/>
</dbReference>
<proteinExistence type="predicted"/>
<dbReference type="Proteomes" id="UP001501920">
    <property type="component" value="Chromosome 12"/>
</dbReference>
<keyword evidence="6" id="KW-0067">ATP-binding</keyword>
<sequence>MMEPHHFSSGERSPHSKLQTFRAEPPETNYVYMRSNNSVFQHPYYNNVDSTDLRLQTYRAEPPEPSYVSMKSSNSMFLPPYFSNERTNTDQRLQTYRSEPPEPSHVSMKSNNSMFLPPYFSNGSTSIDQRLQTYRSEPPEPSHVSMKSNNSMFLPPYFSNGSTSSDQRLQTYRSEPPEPSYVYVRSSNPMFLPPYFSNERTSTDLRLQTYRSEPPEPSHVSMKSNNSMFLPPYFSNGSTSSDQRLQTYRAEPPEPSYVYVRSSNPMFLPPYFSNGSTISDQRLQTFGAESPEPSYVSMKSNNSMFLPPYFSNERTSTDLRFQDTFREEIPEPSCVSMKSNNSMFLPPYFRNERNITDQSCVRAASLQDQSRCGVCEQIQTDPVSINCGHSRQCINGYCSQSAESGVFACPDWRKRSKTRPVLHQHIQESNKQEAVGDVLHRVLETHKTSMKNRYESLFEGFKIQENKTLLNRIYTQLYIIEGESERVNEEHEVLQIEKTLRNQQCQDTPINCLDIFKSVQCNVGEMEEDSIRTVMAEDVRYEEREEDKGPQVQKLRAVLTKGIAGIGKTVSVQKFILDWAEGKANQDVDLMFVLPFRELNLIKDYQYSLHRLLCDFHPELRDLDTKIYDECKIVFIFDGLDESRIPLNFLQCENLSDITKLSSLDVIMTNLIKGELLPSAHIWITSRPAAANQIPCQYINRVTEIQGFNDPQKDEYFRKRISDQDQANFIISHIKKTRSLHIMCHIPVFCWISATVLQHIMKQGITEIPKTLTAMYSHFLNTQTIMRNEKYEENCEIYPNNPLGSNRNLLLKLAELAFKQLMKGNVMFYEKDLRECGIDVTEASVYSGICTEIFREEFLLYQKKVYCFVHLSFQEFLAALYVFYCYVSQNMEELRVFKIQNKKQSDSASLEHLLRGAVRKAVKSENGNLDLFLRFLLGISLETNQQLLKDLLPQTVRSSESIKKTVQYIKRLITTNNPYSEKSINLFLCLTEMNDQTLSKKIQNYLKSNKGSRENLSPGECLALAYMLVTSEEVLDELNVKNYNTNASGFLRLIPAVSNCRKAVLTGCKLTMDSCETLCSALKSTNSPLRELDLSNTGLQDSEGKLVTAALKSSNCVLEILRLASCNIGRSSCESLGSALQLVNSSLKELDLSNNDLQDSGAELLCAGLRSPHCKLEILRLSSCKIGRSSCESLGSALQLVNSSLKELDLSNNDLQDSGAELLSAVLRSPHCKLERLRLDSCNLGEKSCENLGSVLQAENSSLKELDLSNNDLQDSGAELLSAGLKSPHCKLEILRLSSCKIGRSSCESLGSALQLVNSSLKELDLSNNDLQDSGIELLSAVLKSPHCKLERLRLDSCNLGEKSCENLGSVLQAENSSLKELDLSNNDLQDSGAELLSAGLKSPHCKLEILRLDSCNLGEKSCENLGSVLQAENSSLKELDLSNNDLQDSGAELLSAGLKSPHCKLEILRLGHCKLSMSSYEDLCSALKSTNSSLKELDLSHTDLQDSGEKLLSAILNSSHCKLEKLRLSWCNIRRKASASQLVNSSPKELDLRESHFQDSGTELLSAVLKSPHCKLEIRSVLQAENSSLKELDLSNVDLQDSEIELHSAGLKSPHCKLEILRLGHCKLSMSSYEDLCSALKSKNSSLKELDLSHTDLQDSGGKLLSAILNSSHCKLEKLRLSWCNIRRKASASQLVNSSPKELDLRENHFQDSGTELLSAVLKSPHCKLEIRISSSNTGETICENIRSVLQVENSSLKELDLSNNDLQDSGAELLSAGLKSPHCKLEILRLDSCNLGEKSCENLGSVLQAENSSLKELDLSNNDLQDSGAELLSAGLKSPHCKLEILRLSYCLITEEGCSALASSLSSNPSHLKELDLTYNHPGDTGVKLLSARREDPHCRLETLRVDYGGEIRMKPGLKKYSCDVTLDPNTAHTHLSLSEENRKVVNVLESQSYPDHPERFDVWNYQVLCRESLTGRCYWEAQWSGRVKIAVTYKGIGRKGGSDCLFGLNEKSWVLSCSNNRFSVCHNKIITAVSAPSSQSNRVGVYLDCPAGSLSFYSVSTETHRLTLLHTFSCSFTEPLYAGFGLDGSGSSVRVR</sequence>
<dbReference type="GO" id="GO:0005524">
    <property type="term" value="F:ATP binding"/>
    <property type="evidence" value="ECO:0007669"/>
    <property type="project" value="UniProtKB-KW"/>
</dbReference>
<feature type="domain" description="B30.2/SPRY" evidence="8">
    <location>
        <begin position="1907"/>
        <end position="2099"/>
    </location>
</feature>
<dbReference type="InterPro" id="IPR003591">
    <property type="entry name" value="Leu-rich_rpt_typical-subtyp"/>
</dbReference>
<dbReference type="Pfam" id="PF05729">
    <property type="entry name" value="NACHT"/>
    <property type="match status" value="1"/>
</dbReference>
<dbReference type="InterPro" id="IPR041075">
    <property type="entry name" value="NOD1/2_WH"/>
</dbReference>
<dbReference type="FunFam" id="3.40.50.300:FF:000210">
    <property type="entry name" value="Si:dkey-16p6.1"/>
    <property type="match status" value="1"/>
</dbReference>
<dbReference type="InterPro" id="IPR029495">
    <property type="entry name" value="NACHT-assoc"/>
</dbReference>
<dbReference type="InterPro" id="IPR006574">
    <property type="entry name" value="PRY"/>
</dbReference>
<dbReference type="PROSITE" id="PS51450">
    <property type="entry name" value="LRR"/>
    <property type="match status" value="1"/>
</dbReference>
<accession>A0AAR2IQH4</accession>
<dbReference type="GO" id="GO:0005737">
    <property type="term" value="C:cytoplasm"/>
    <property type="evidence" value="ECO:0007669"/>
    <property type="project" value="UniProtKB-SubCell"/>
</dbReference>
<dbReference type="InterPro" id="IPR001611">
    <property type="entry name" value="Leu-rich_rpt"/>
</dbReference>
<feature type="region of interest" description="Disordered" evidence="7">
    <location>
        <begin position="159"/>
        <end position="178"/>
    </location>
</feature>
<evidence type="ECO:0008006" key="12">
    <source>
        <dbReference type="Google" id="ProtNLM"/>
    </source>
</evidence>
<dbReference type="Pfam" id="PF13516">
    <property type="entry name" value="LRR_6"/>
    <property type="match status" value="12"/>
</dbReference>
<dbReference type="InterPro" id="IPR013083">
    <property type="entry name" value="Znf_RING/FYVE/PHD"/>
</dbReference>
<dbReference type="SUPFAM" id="SSF52047">
    <property type="entry name" value="RNI-like"/>
    <property type="match status" value="3"/>
</dbReference>
<feature type="domain" description="NACHT" evidence="9">
    <location>
        <begin position="556"/>
        <end position="690"/>
    </location>
</feature>
<dbReference type="SMART" id="SM00589">
    <property type="entry name" value="PRY"/>
    <property type="match status" value="1"/>
</dbReference>
<dbReference type="GeneTree" id="ENSGT01150000286911"/>
<protein>
    <recommendedName>
        <fullName evidence="12">NACHT domain-containing protein</fullName>
    </recommendedName>
</protein>
<evidence type="ECO:0000256" key="6">
    <source>
        <dbReference type="ARBA" id="ARBA00022840"/>
    </source>
</evidence>
<dbReference type="InterPro" id="IPR051261">
    <property type="entry name" value="NLR"/>
</dbReference>
<evidence type="ECO:0000256" key="7">
    <source>
        <dbReference type="SAM" id="MobiDB-lite"/>
    </source>
</evidence>
<dbReference type="SMART" id="SM00368">
    <property type="entry name" value="LRR_RI"/>
    <property type="match status" value="25"/>
</dbReference>
<dbReference type="InterPro" id="IPR041267">
    <property type="entry name" value="NLRP_HD2"/>
</dbReference>
<keyword evidence="2" id="KW-0963">Cytoplasm</keyword>
<evidence type="ECO:0000259" key="8">
    <source>
        <dbReference type="PROSITE" id="PS50188"/>
    </source>
</evidence>
<dbReference type="InterPro" id="IPR013320">
    <property type="entry name" value="ConA-like_dom_sf"/>
</dbReference>
<dbReference type="InterPro" id="IPR007111">
    <property type="entry name" value="NACHT_NTPase"/>
</dbReference>
<dbReference type="PRINTS" id="PR01407">
    <property type="entry name" value="BUTYPHLNCDUF"/>
</dbReference>